<evidence type="ECO:0000256" key="1">
    <source>
        <dbReference type="ARBA" id="ARBA00023125"/>
    </source>
</evidence>
<feature type="domain" description="HTH merR-type" evidence="4">
    <location>
        <begin position="23"/>
        <end position="81"/>
    </location>
</feature>
<dbReference type="EMBL" id="CAEUNJ010000067">
    <property type="protein sequence ID" value="CAB4372339.1"/>
    <property type="molecule type" value="Genomic_DNA"/>
</dbReference>
<dbReference type="EMBL" id="CAEZXY010000002">
    <property type="protein sequence ID" value="CAB4693601.1"/>
    <property type="molecule type" value="Genomic_DNA"/>
</dbReference>
<dbReference type="InterPro" id="IPR047057">
    <property type="entry name" value="MerR_fam"/>
</dbReference>
<feature type="region of interest" description="Disordered" evidence="3">
    <location>
        <begin position="85"/>
        <end position="195"/>
    </location>
</feature>
<evidence type="ECO:0000313" key="11">
    <source>
        <dbReference type="EMBL" id="CAB5073031.1"/>
    </source>
</evidence>
<evidence type="ECO:0000313" key="7">
    <source>
        <dbReference type="EMBL" id="CAB4576305.1"/>
    </source>
</evidence>
<dbReference type="SMART" id="SM00422">
    <property type="entry name" value="HTH_MERR"/>
    <property type="match status" value="1"/>
</dbReference>
<protein>
    <submittedName>
        <fullName evidence="5">Unannotated protein</fullName>
    </submittedName>
</protein>
<dbReference type="PANTHER" id="PTHR30204:SF89">
    <property type="entry name" value="HTH MERR-TYPE DOMAIN-CONTAINING PROTEIN"/>
    <property type="match status" value="1"/>
</dbReference>
<dbReference type="EMBL" id="CAESAL010000032">
    <property type="protein sequence ID" value="CAB4341752.1"/>
    <property type="molecule type" value="Genomic_DNA"/>
</dbReference>
<evidence type="ECO:0000313" key="5">
    <source>
        <dbReference type="EMBL" id="CAB4341752.1"/>
    </source>
</evidence>
<dbReference type="EMBL" id="CAEZVC010000063">
    <property type="protein sequence ID" value="CAB4624518.1"/>
    <property type="molecule type" value="Genomic_DNA"/>
</dbReference>
<dbReference type="InterPro" id="IPR000551">
    <property type="entry name" value="MerR-type_HTH_dom"/>
</dbReference>
<dbReference type="CDD" id="cd00592">
    <property type="entry name" value="HTH_MerR-like"/>
    <property type="match status" value="1"/>
</dbReference>
<reference evidence="5" key="1">
    <citation type="submission" date="2020-05" db="EMBL/GenBank/DDBJ databases">
        <authorList>
            <person name="Chiriac C."/>
            <person name="Salcher M."/>
            <person name="Ghai R."/>
            <person name="Kavagutti S V."/>
        </authorList>
    </citation>
    <scope>NUCLEOTIDE SEQUENCE</scope>
</reference>
<dbReference type="Pfam" id="PF13411">
    <property type="entry name" value="MerR_1"/>
    <property type="match status" value="1"/>
</dbReference>
<organism evidence="5">
    <name type="scientific">freshwater metagenome</name>
    <dbReference type="NCBI Taxonomy" id="449393"/>
    <lineage>
        <taxon>unclassified sequences</taxon>
        <taxon>metagenomes</taxon>
        <taxon>ecological metagenomes</taxon>
    </lineage>
</organism>
<dbReference type="GO" id="GO:0003700">
    <property type="term" value="F:DNA-binding transcription factor activity"/>
    <property type="evidence" value="ECO:0007669"/>
    <property type="project" value="InterPro"/>
</dbReference>
<name>A0A6J5ZKR2_9ZZZZ</name>
<evidence type="ECO:0000256" key="3">
    <source>
        <dbReference type="SAM" id="MobiDB-lite"/>
    </source>
</evidence>
<sequence length="324" mass="35355">MTETRSHLSIGEVLSLLQDDFPDITISKIRFLESQGLLNPERTPSGYRKFHDEDTERLRWILTQQRDHFLPLKVIKERLAVGDFSDGPPEGVLPFERSSASPSGSDVSGVAAAAEVNGTHNGHQRSKERMPVPGSESIPTANGEGSPKDRARAVASLVEGPNEASTITPRGRKRHPTVHTKGDPTPVPNGEVEPAAPSLALTGEELCAQSGLSASGVADLEHFGLLKIRSMGHVDYYDEEALVVARLAAGFARFGIEPRHLRMYKVSADREAGLFEQLITPLLKQRRAAARDEAVEMLEELAELADDLRAVMVRASLRDYLGQA</sequence>
<gene>
    <name evidence="7" type="ORF">UFOPK1762_00198</name>
    <name evidence="8" type="ORF">UFOPK1906_01070</name>
    <name evidence="9" type="ORF">UFOPK2624_00122</name>
    <name evidence="5" type="ORF">UFOPK3331_01047</name>
    <name evidence="10" type="ORF">UFOPK3785_01304</name>
    <name evidence="6" type="ORF">UFOPK4201_01419</name>
    <name evidence="11" type="ORF">UFOPK4371_00112</name>
</gene>
<keyword evidence="1" id="KW-0238">DNA-binding</keyword>
<dbReference type="GO" id="GO:0003677">
    <property type="term" value="F:DNA binding"/>
    <property type="evidence" value="ECO:0007669"/>
    <property type="project" value="UniProtKB-KW"/>
</dbReference>
<dbReference type="PANTHER" id="PTHR30204">
    <property type="entry name" value="REDOX-CYCLING DRUG-SENSING TRANSCRIPTIONAL ACTIVATOR SOXR"/>
    <property type="match status" value="1"/>
</dbReference>
<dbReference type="SUPFAM" id="SSF46955">
    <property type="entry name" value="Putative DNA-binding domain"/>
    <property type="match status" value="1"/>
</dbReference>
<dbReference type="PROSITE" id="PS50937">
    <property type="entry name" value="HTH_MERR_2"/>
    <property type="match status" value="1"/>
</dbReference>
<evidence type="ECO:0000313" key="6">
    <source>
        <dbReference type="EMBL" id="CAB4372339.1"/>
    </source>
</evidence>
<dbReference type="EMBL" id="CAEZTY010000004">
    <property type="protein sequence ID" value="CAB4576305.1"/>
    <property type="molecule type" value="Genomic_DNA"/>
</dbReference>
<dbReference type="EMBL" id="CAFBRD010000002">
    <property type="protein sequence ID" value="CAB5073031.1"/>
    <property type="molecule type" value="Genomic_DNA"/>
</dbReference>
<evidence type="ECO:0000313" key="10">
    <source>
        <dbReference type="EMBL" id="CAB4958367.1"/>
    </source>
</evidence>
<evidence type="ECO:0000313" key="9">
    <source>
        <dbReference type="EMBL" id="CAB4693601.1"/>
    </source>
</evidence>
<dbReference type="InterPro" id="IPR009061">
    <property type="entry name" value="DNA-bd_dom_put_sf"/>
</dbReference>
<proteinExistence type="predicted"/>
<dbReference type="AlphaFoldDB" id="A0A6J5ZKR2"/>
<accession>A0A6J5ZKR2</accession>
<feature type="compositionally biased region" description="Low complexity" evidence="3">
    <location>
        <begin position="98"/>
        <end position="114"/>
    </location>
</feature>
<keyword evidence="2" id="KW-0175">Coiled coil</keyword>
<dbReference type="EMBL" id="CAFBNJ010000072">
    <property type="protein sequence ID" value="CAB4958367.1"/>
    <property type="molecule type" value="Genomic_DNA"/>
</dbReference>
<feature type="coiled-coil region" evidence="2">
    <location>
        <begin position="287"/>
        <end position="318"/>
    </location>
</feature>
<evidence type="ECO:0000259" key="4">
    <source>
        <dbReference type="PROSITE" id="PS50937"/>
    </source>
</evidence>
<dbReference type="Gene3D" id="1.10.1660.10">
    <property type="match status" value="1"/>
</dbReference>
<evidence type="ECO:0000256" key="2">
    <source>
        <dbReference type="SAM" id="Coils"/>
    </source>
</evidence>
<evidence type="ECO:0000313" key="8">
    <source>
        <dbReference type="EMBL" id="CAB4624518.1"/>
    </source>
</evidence>